<keyword evidence="2 5" id="KW-0238">DNA-binding</keyword>
<dbReference type="PANTHER" id="PTHR30146">
    <property type="entry name" value="LACI-RELATED TRANSCRIPTIONAL REPRESSOR"/>
    <property type="match status" value="1"/>
</dbReference>
<dbReference type="InterPro" id="IPR046335">
    <property type="entry name" value="LacI/GalR-like_sensor"/>
</dbReference>
<reference evidence="5 6" key="1">
    <citation type="submission" date="2020-08" db="EMBL/GenBank/DDBJ databases">
        <title>Sequencing the genomes of 1000 actinobacteria strains.</title>
        <authorList>
            <person name="Klenk H.-P."/>
        </authorList>
    </citation>
    <scope>NUCLEOTIDE SEQUENCE [LARGE SCALE GENOMIC DNA]</scope>
    <source>
        <strain evidence="5 6">DSM 19600</strain>
    </source>
</reference>
<evidence type="ECO:0000313" key="5">
    <source>
        <dbReference type="EMBL" id="MBB4138633.1"/>
    </source>
</evidence>
<dbReference type="SUPFAM" id="SSF47413">
    <property type="entry name" value="lambda repressor-like DNA-binding domains"/>
    <property type="match status" value="1"/>
</dbReference>
<dbReference type="PROSITE" id="PS00356">
    <property type="entry name" value="HTH_LACI_1"/>
    <property type="match status" value="1"/>
</dbReference>
<dbReference type="Gene3D" id="1.10.260.40">
    <property type="entry name" value="lambda repressor-like DNA-binding domains"/>
    <property type="match status" value="1"/>
</dbReference>
<evidence type="ECO:0000256" key="3">
    <source>
        <dbReference type="ARBA" id="ARBA00023163"/>
    </source>
</evidence>
<dbReference type="GO" id="GO:0000976">
    <property type="term" value="F:transcription cis-regulatory region binding"/>
    <property type="evidence" value="ECO:0007669"/>
    <property type="project" value="TreeGrafter"/>
</dbReference>
<dbReference type="CDD" id="cd01392">
    <property type="entry name" value="HTH_LacI"/>
    <property type="match status" value="1"/>
</dbReference>
<proteinExistence type="predicted"/>
<keyword evidence="3" id="KW-0804">Transcription</keyword>
<dbReference type="Proteomes" id="UP000549113">
    <property type="component" value="Unassembled WGS sequence"/>
</dbReference>
<dbReference type="Pfam" id="PF00356">
    <property type="entry name" value="LacI"/>
    <property type="match status" value="1"/>
</dbReference>
<dbReference type="InterPro" id="IPR000843">
    <property type="entry name" value="HTH_LacI"/>
</dbReference>
<keyword evidence="6" id="KW-1185">Reference proteome</keyword>
<comment type="caution">
    <text evidence="5">The sequence shown here is derived from an EMBL/GenBank/DDBJ whole genome shotgun (WGS) entry which is preliminary data.</text>
</comment>
<dbReference type="Pfam" id="PF13377">
    <property type="entry name" value="Peripla_BP_3"/>
    <property type="match status" value="1"/>
</dbReference>
<gene>
    <name evidence="5" type="ORF">BKA10_000427</name>
</gene>
<dbReference type="Gene3D" id="3.40.50.2300">
    <property type="match status" value="2"/>
</dbReference>
<protein>
    <submittedName>
        <fullName evidence="5">DNA-binding LacI/PurR family transcriptional regulator</fullName>
    </submittedName>
</protein>
<dbReference type="EMBL" id="JACIFH010000001">
    <property type="protein sequence ID" value="MBB4138633.1"/>
    <property type="molecule type" value="Genomic_DNA"/>
</dbReference>
<dbReference type="RefSeq" id="WP_241740031.1">
    <property type="nucleotide sequence ID" value="NZ_BAABCO010000003.1"/>
</dbReference>
<keyword evidence="1" id="KW-0805">Transcription regulation</keyword>
<sequence length="324" mass="34951">MSRVTLKDIAELAGVSTAAISQALNDRGNLRPETRDRIKAVAAELGYIPNKVATALRRGSAMSIGFVMADDIDDDTARRWALQRTRQLNALVRASAEHDFTVTVIPQSRPDLVGGAHVDVLYMPDGQGGHDVLRAAAARGIPIVADDLYVDTARGVSIRTGYDSAVRCGVELLADTGAERIAFLVDEGSHPRDEIGTTAFQTWSTVRGRTPLVVTVDTGRRTLARTVREVIDGGADAIFAFCEEGPDIYLQLEARDLVIPRDVQLVALCTTECALNERLGVTHVCVHPELAGEAMFAALPRVDTTDGPVVVDLPWELVRGSTTR</sequence>
<name>A0AA40VLU1_9MICO</name>
<evidence type="ECO:0000313" key="6">
    <source>
        <dbReference type="Proteomes" id="UP000549113"/>
    </source>
</evidence>
<organism evidence="5 6">
    <name type="scientific">Microbacterium invictum</name>
    <dbReference type="NCBI Taxonomy" id="515415"/>
    <lineage>
        <taxon>Bacteria</taxon>
        <taxon>Bacillati</taxon>
        <taxon>Actinomycetota</taxon>
        <taxon>Actinomycetes</taxon>
        <taxon>Micrococcales</taxon>
        <taxon>Microbacteriaceae</taxon>
        <taxon>Microbacterium</taxon>
    </lineage>
</organism>
<dbReference type="PANTHER" id="PTHR30146:SF153">
    <property type="entry name" value="LACTOSE OPERON REPRESSOR"/>
    <property type="match status" value="1"/>
</dbReference>
<dbReference type="InterPro" id="IPR010982">
    <property type="entry name" value="Lambda_DNA-bd_dom_sf"/>
</dbReference>
<dbReference type="SMART" id="SM00354">
    <property type="entry name" value="HTH_LACI"/>
    <property type="match status" value="1"/>
</dbReference>
<dbReference type="PROSITE" id="PS50932">
    <property type="entry name" value="HTH_LACI_2"/>
    <property type="match status" value="1"/>
</dbReference>
<dbReference type="SUPFAM" id="SSF53822">
    <property type="entry name" value="Periplasmic binding protein-like I"/>
    <property type="match status" value="1"/>
</dbReference>
<evidence type="ECO:0000256" key="2">
    <source>
        <dbReference type="ARBA" id="ARBA00023125"/>
    </source>
</evidence>
<feature type="domain" description="HTH lacI-type" evidence="4">
    <location>
        <begin position="4"/>
        <end position="58"/>
    </location>
</feature>
<dbReference type="GO" id="GO:0003700">
    <property type="term" value="F:DNA-binding transcription factor activity"/>
    <property type="evidence" value="ECO:0007669"/>
    <property type="project" value="TreeGrafter"/>
</dbReference>
<evidence type="ECO:0000259" key="4">
    <source>
        <dbReference type="PROSITE" id="PS50932"/>
    </source>
</evidence>
<evidence type="ECO:0000256" key="1">
    <source>
        <dbReference type="ARBA" id="ARBA00023015"/>
    </source>
</evidence>
<dbReference type="InterPro" id="IPR028082">
    <property type="entry name" value="Peripla_BP_I"/>
</dbReference>
<dbReference type="AlphaFoldDB" id="A0AA40VLU1"/>
<accession>A0AA40VLU1</accession>